<proteinExistence type="predicted"/>
<dbReference type="InterPro" id="IPR013083">
    <property type="entry name" value="Znf_RING/FYVE/PHD"/>
</dbReference>
<dbReference type="EMBL" id="KZ110595">
    <property type="protein sequence ID" value="OSX63330.1"/>
    <property type="molecule type" value="Genomic_DNA"/>
</dbReference>
<sequence>GNIAADFEVAFQLAVEETRRQSLFEQDRALAVRLSIIDDDDVVFPNAQTTVNNGHQIDGHDNTHGTNVSASLSGQRQGSVATRRRDTGHICVICTDPIYNDEVRAPCGDYYDRECIVALFEAAVRDESLFPPRCCRQHIPLTLVHRFLSAALVKLFHEKTKEFGTLKRIYCANSSCSRFLGAQVEGAFSRWLWPTYKCPAPRCGTSTCT</sequence>
<accession>A0A1X6N472</accession>
<keyword evidence="3" id="KW-1185">Reference proteome</keyword>
<evidence type="ECO:0000256" key="1">
    <source>
        <dbReference type="SAM" id="MobiDB-lite"/>
    </source>
</evidence>
<dbReference type="OrthoDB" id="9977870at2759"/>
<feature type="non-terminal residue" evidence="2">
    <location>
        <position position="209"/>
    </location>
</feature>
<dbReference type="GeneID" id="36328238"/>
<dbReference type="SUPFAM" id="SSF57850">
    <property type="entry name" value="RING/U-box"/>
    <property type="match status" value="1"/>
</dbReference>
<feature type="compositionally biased region" description="Polar residues" evidence="1">
    <location>
        <begin position="64"/>
        <end position="79"/>
    </location>
</feature>
<feature type="region of interest" description="Disordered" evidence="1">
    <location>
        <begin position="49"/>
        <end position="79"/>
    </location>
</feature>
<reference evidence="2 3" key="1">
    <citation type="submission" date="2017-04" db="EMBL/GenBank/DDBJ databases">
        <title>Genome Sequence of the Model Brown-Rot Fungus Postia placenta SB12.</title>
        <authorList>
            <consortium name="DOE Joint Genome Institute"/>
            <person name="Gaskell J."/>
            <person name="Kersten P."/>
            <person name="Larrondo L.F."/>
            <person name="Canessa P."/>
            <person name="Martinez D."/>
            <person name="Hibbett D."/>
            <person name="Schmoll M."/>
            <person name="Kubicek C.P."/>
            <person name="Martinez A.T."/>
            <person name="Yadav J."/>
            <person name="Master E."/>
            <person name="Magnuson J.K."/>
            <person name="James T."/>
            <person name="Yaver D."/>
            <person name="Berka R."/>
            <person name="Labutti K."/>
            <person name="Lipzen A."/>
            <person name="Aerts A."/>
            <person name="Barry K."/>
            <person name="Henrissat B."/>
            <person name="Blanchette R."/>
            <person name="Grigoriev I."/>
            <person name="Cullen D."/>
        </authorList>
    </citation>
    <scope>NUCLEOTIDE SEQUENCE [LARGE SCALE GENOMIC DNA]</scope>
    <source>
        <strain evidence="2 3">MAD-698-R-SB12</strain>
    </source>
</reference>
<dbReference type="Proteomes" id="UP000194127">
    <property type="component" value="Unassembled WGS sequence"/>
</dbReference>
<evidence type="ECO:0000313" key="2">
    <source>
        <dbReference type="EMBL" id="OSX63330.1"/>
    </source>
</evidence>
<feature type="non-terminal residue" evidence="2">
    <location>
        <position position="1"/>
    </location>
</feature>
<dbReference type="RefSeq" id="XP_024340124.1">
    <property type="nucleotide sequence ID" value="XM_024483289.1"/>
</dbReference>
<name>A0A1X6N472_9APHY</name>
<gene>
    <name evidence="2" type="ORF">POSPLADRAFT_1106265</name>
</gene>
<evidence type="ECO:0008006" key="4">
    <source>
        <dbReference type="Google" id="ProtNLM"/>
    </source>
</evidence>
<dbReference type="AlphaFoldDB" id="A0A1X6N472"/>
<dbReference type="STRING" id="670580.A0A1X6N472"/>
<organism evidence="2 3">
    <name type="scientific">Postia placenta MAD-698-R-SB12</name>
    <dbReference type="NCBI Taxonomy" id="670580"/>
    <lineage>
        <taxon>Eukaryota</taxon>
        <taxon>Fungi</taxon>
        <taxon>Dikarya</taxon>
        <taxon>Basidiomycota</taxon>
        <taxon>Agaricomycotina</taxon>
        <taxon>Agaricomycetes</taxon>
        <taxon>Polyporales</taxon>
        <taxon>Adustoporiaceae</taxon>
        <taxon>Rhodonia</taxon>
    </lineage>
</organism>
<dbReference type="Gene3D" id="3.30.40.10">
    <property type="entry name" value="Zinc/RING finger domain, C3HC4 (zinc finger)"/>
    <property type="match status" value="1"/>
</dbReference>
<protein>
    <recommendedName>
        <fullName evidence="4">RING-type domain-containing protein</fullName>
    </recommendedName>
</protein>
<evidence type="ECO:0000313" key="3">
    <source>
        <dbReference type="Proteomes" id="UP000194127"/>
    </source>
</evidence>